<dbReference type="InterPro" id="IPR029054">
    <property type="entry name" value="dUTPase-like"/>
</dbReference>
<dbReference type="FunFam" id="2.70.40.10:FF:000008">
    <property type="entry name" value="Deoxyuridine 5'-triphosphate nucleotidohydrolase"/>
    <property type="match status" value="1"/>
</dbReference>
<feature type="binding site" evidence="8">
    <location>
        <begin position="72"/>
        <end position="74"/>
    </location>
    <ligand>
        <name>substrate</name>
    </ligand>
</feature>
<feature type="binding site" evidence="8">
    <location>
        <position position="85"/>
    </location>
    <ligand>
        <name>substrate</name>
    </ligand>
</feature>
<dbReference type="Pfam" id="PF00692">
    <property type="entry name" value="dUTPase"/>
    <property type="match status" value="1"/>
</dbReference>
<keyword evidence="5 8" id="KW-0460">Magnesium</keyword>
<dbReference type="PANTHER" id="PTHR11241">
    <property type="entry name" value="DEOXYURIDINE 5'-TRIPHOSPHATE NUCLEOTIDOHYDROLASE"/>
    <property type="match status" value="1"/>
</dbReference>
<dbReference type="Proteomes" id="UP000197361">
    <property type="component" value="Unassembled WGS sequence"/>
</dbReference>
<comment type="caution">
    <text evidence="11">The sequence shown here is derived from an EMBL/GenBank/DDBJ whole genome shotgun (WGS) entry which is preliminary data.</text>
</comment>
<dbReference type="GO" id="GO:0006226">
    <property type="term" value="P:dUMP biosynthetic process"/>
    <property type="evidence" value="ECO:0007669"/>
    <property type="project" value="UniProtKB-UniRule"/>
</dbReference>
<evidence type="ECO:0000256" key="6">
    <source>
        <dbReference type="ARBA" id="ARBA00023080"/>
    </source>
</evidence>
<gene>
    <name evidence="8" type="primary">dut</name>
    <name evidence="11" type="ORF">CDQ92_04280</name>
</gene>
<proteinExistence type="inferred from homology"/>
<evidence type="ECO:0000256" key="2">
    <source>
        <dbReference type="ARBA" id="ARBA00006581"/>
    </source>
</evidence>
<comment type="function">
    <text evidence="8">This enzyme is involved in nucleotide metabolism: it produces dUMP, the immediate precursor of thymidine nucleotides and it decreases the intracellular concentration of dUTP so that uracil cannot be incorporated into DNA.</text>
</comment>
<dbReference type="HAMAP" id="MF_00116">
    <property type="entry name" value="dUTPase_bact"/>
    <property type="match status" value="1"/>
</dbReference>
<comment type="caution">
    <text evidence="8">Lacks conserved residue(s) required for the propagation of feature annotation.</text>
</comment>
<evidence type="ECO:0000256" key="7">
    <source>
        <dbReference type="ARBA" id="ARBA00047686"/>
    </source>
</evidence>
<comment type="cofactor">
    <cofactor evidence="1 8">
        <name>Mg(2+)</name>
        <dbReference type="ChEBI" id="CHEBI:18420"/>
    </cofactor>
</comment>
<feature type="domain" description="dUTPase-like" evidence="10">
    <location>
        <begin position="23"/>
        <end position="151"/>
    </location>
</feature>
<dbReference type="InterPro" id="IPR036157">
    <property type="entry name" value="dUTPase-like_sf"/>
</dbReference>
<keyword evidence="3 8" id="KW-0479">Metal-binding</keyword>
<dbReference type="Gene3D" id="2.70.40.10">
    <property type="match status" value="1"/>
</dbReference>
<evidence type="ECO:0000256" key="4">
    <source>
        <dbReference type="ARBA" id="ARBA00022801"/>
    </source>
</evidence>
<sequence>MRVAPASPIEIRIQRLPNGGGLPLPAYASEGAAGMDVVAAESLTIRPGTRHAVATGFAMAIPAGYEVQVRPRSGLALKHGITCLNTPGTIDSDYRGEVKVILANLGEDNFEVKRGDRIAQLVPAPVQRATFAEVTTLDETSRGAGGFGSTGIESEPVDETAAAEGLASLSGIRTRRSSE</sequence>
<accession>A0A246K381</accession>
<dbReference type="PANTHER" id="PTHR11241:SF0">
    <property type="entry name" value="DEOXYURIDINE 5'-TRIPHOSPHATE NUCLEOTIDOHYDROLASE"/>
    <property type="match status" value="1"/>
</dbReference>
<feature type="region of interest" description="Disordered" evidence="9">
    <location>
        <begin position="140"/>
        <end position="179"/>
    </location>
</feature>
<organism evidence="11 12">
    <name type="scientific">Sphingopyxis bauzanensis</name>
    <dbReference type="NCBI Taxonomy" id="651663"/>
    <lineage>
        <taxon>Bacteria</taxon>
        <taxon>Pseudomonadati</taxon>
        <taxon>Pseudomonadota</taxon>
        <taxon>Alphaproteobacteria</taxon>
        <taxon>Sphingomonadales</taxon>
        <taxon>Sphingomonadaceae</taxon>
        <taxon>Sphingopyxis</taxon>
    </lineage>
</organism>
<evidence type="ECO:0000256" key="3">
    <source>
        <dbReference type="ARBA" id="ARBA00022723"/>
    </source>
</evidence>
<protein>
    <recommendedName>
        <fullName evidence="8">Deoxyuridine 5'-triphosphate nucleotidohydrolase</fullName>
        <shortName evidence="8">dUTPase</shortName>
        <ecNumber evidence="8">3.6.1.23</ecNumber>
    </recommendedName>
    <alternativeName>
        <fullName evidence="8">dUTP pyrophosphatase</fullName>
    </alternativeName>
</protein>
<dbReference type="EC" id="3.6.1.23" evidence="8"/>
<evidence type="ECO:0000313" key="12">
    <source>
        <dbReference type="Proteomes" id="UP000197361"/>
    </source>
</evidence>
<keyword evidence="4 8" id="KW-0378">Hydrolase</keyword>
<comment type="catalytic activity">
    <reaction evidence="7 8">
        <text>dUTP + H2O = dUMP + diphosphate + H(+)</text>
        <dbReference type="Rhea" id="RHEA:10248"/>
        <dbReference type="ChEBI" id="CHEBI:15377"/>
        <dbReference type="ChEBI" id="CHEBI:15378"/>
        <dbReference type="ChEBI" id="CHEBI:33019"/>
        <dbReference type="ChEBI" id="CHEBI:61555"/>
        <dbReference type="ChEBI" id="CHEBI:246422"/>
        <dbReference type="EC" id="3.6.1.23"/>
    </reaction>
</comment>
<dbReference type="GO" id="GO:0046081">
    <property type="term" value="P:dUTP catabolic process"/>
    <property type="evidence" value="ECO:0007669"/>
    <property type="project" value="InterPro"/>
</dbReference>
<dbReference type="InterPro" id="IPR008181">
    <property type="entry name" value="dUTPase"/>
</dbReference>
<keyword evidence="12" id="KW-1185">Reference proteome</keyword>
<dbReference type="SUPFAM" id="SSF51283">
    <property type="entry name" value="dUTPase-like"/>
    <property type="match status" value="1"/>
</dbReference>
<comment type="similarity">
    <text evidence="2 8">Belongs to the dUTPase family.</text>
</comment>
<evidence type="ECO:0000256" key="1">
    <source>
        <dbReference type="ARBA" id="ARBA00001946"/>
    </source>
</evidence>
<dbReference type="UniPathway" id="UPA00610">
    <property type="reaction ID" value="UER00666"/>
</dbReference>
<reference evidence="11 12" key="1">
    <citation type="journal article" date="2010" name="Int. J. Syst. Evol. Microbiol.">
        <title>Sphingopyxis bauzanensis sp. nov., a psychrophilic bacterium isolated from soil.</title>
        <authorList>
            <person name="Zhang D.C."/>
            <person name="Liu H.C."/>
            <person name="Xin Y.H."/>
            <person name="Zhou Y.G."/>
            <person name="Schinner F."/>
            <person name="Margesin R."/>
        </authorList>
    </citation>
    <scope>NUCLEOTIDE SEQUENCE [LARGE SCALE GENOMIC DNA]</scope>
    <source>
        <strain evidence="11 12">DSM 22271</strain>
    </source>
</reference>
<evidence type="ECO:0000313" key="11">
    <source>
        <dbReference type="EMBL" id="OWQ99828.1"/>
    </source>
</evidence>
<dbReference type="NCBIfam" id="TIGR00576">
    <property type="entry name" value="dut"/>
    <property type="match status" value="1"/>
</dbReference>
<evidence type="ECO:0000256" key="5">
    <source>
        <dbReference type="ARBA" id="ARBA00022842"/>
    </source>
</evidence>
<keyword evidence="6 8" id="KW-0546">Nucleotide metabolism</keyword>
<dbReference type="NCBIfam" id="NF001862">
    <property type="entry name" value="PRK00601.1"/>
    <property type="match status" value="1"/>
</dbReference>
<feature type="binding site" evidence="8">
    <location>
        <begin position="89"/>
        <end position="91"/>
    </location>
    <ligand>
        <name>substrate</name>
    </ligand>
</feature>
<name>A0A246K381_9SPHN</name>
<dbReference type="GO" id="GO:0004170">
    <property type="term" value="F:dUTP diphosphatase activity"/>
    <property type="evidence" value="ECO:0007669"/>
    <property type="project" value="UniProtKB-UniRule"/>
</dbReference>
<dbReference type="OrthoDB" id="9809956at2"/>
<evidence type="ECO:0000256" key="8">
    <source>
        <dbReference type="HAMAP-Rule" id="MF_00116"/>
    </source>
</evidence>
<comment type="pathway">
    <text evidence="8">Pyrimidine metabolism; dUMP biosynthesis; dUMP from dCTP (dUTP route): step 2/2.</text>
</comment>
<evidence type="ECO:0000259" key="10">
    <source>
        <dbReference type="Pfam" id="PF00692"/>
    </source>
</evidence>
<dbReference type="InterPro" id="IPR033704">
    <property type="entry name" value="dUTPase_trimeric"/>
</dbReference>
<evidence type="ECO:0000256" key="9">
    <source>
        <dbReference type="SAM" id="MobiDB-lite"/>
    </source>
</evidence>
<dbReference type="CDD" id="cd07557">
    <property type="entry name" value="trimeric_dUTPase"/>
    <property type="match status" value="1"/>
</dbReference>
<dbReference type="EMBL" id="NISK01000001">
    <property type="protein sequence ID" value="OWQ99828.1"/>
    <property type="molecule type" value="Genomic_DNA"/>
</dbReference>
<dbReference type="GO" id="GO:0000287">
    <property type="term" value="F:magnesium ion binding"/>
    <property type="evidence" value="ECO:0007669"/>
    <property type="project" value="UniProtKB-UniRule"/>
</dbReference>
<dbReference type="AlphaFoldDB" id="A0A246K381"/>
<dbReference type="RefSeq" id="WP_088440115.1">
    <property type="nucleotide sequence ID" value="NZ_BMMC01000001.1"/>
</dbReference>